<keyword evidence="1" id="KW-0732">Signal</keyword>
<organism evidence="2 3">
    <name type="scientific">Rubroshorea leprosula</name>
    <dbReference type="NCBI Taxonomy" id="152421"/>
    <lineage>
        <taxon>Eukaryota</taxon>
        <taxon>Viridiplantae</taxon>
        <taxon>Streptophyta</taxon>
        <taxon>Embryophyta</taxon>
        <taxon>Tracheophyta</taxon>
        <taxon>Spermatophyta</taxon>
        <taxon>Magnoliopsida</taxon>
        <taxon>eudicotyledons</taxon>
        <taxon>Gunneridae</taxon>
        <taxon>Pentapetalae</taxon>
        <taxon>rosids</taxon>
        <taxon>malvids</taxon>
        <taxon>Malvales</taxon>
        <taxon>Dipterocarpaceae</taxon>
        <taxon>Rubroshorea</taxon>
    </lineage>
</organism>
<gene>
    <name evidence="2" type="ORF">SLEP1_g32634</name>
</gene>
<sequence>MACRSATLLLLALLLFYIAQASSDARIEEQDTHMEVVKGPNRRLLPFVGIEHF</sequence>
<dbReference type="EMBL" id="BPVZ01000061">
    <property type="protein sequence ID" value="GKV22812.1"/>
    <property type="molecule type" value="Genomic_DNA"/>
</dbReference>
<evidence type="ECO:0000256" key="1">
    <source>
        <dbReference type="SAM" id="SignalP"/>
    </source>
</evidence>
<evidence type="ECO:0000313" key="3">
    <source>
        <dbReference type="Proteomes" id="UP001054252"/>
    </source>
</evidence>
<feature type="signal peptide" evidence="1">
    <location>
        <begin position="1"/>
        <end position="21"/>
    </location>
</feature>
<evidence type="ECO:0000313" key="2">
    <source>
        <dbReference type="EMBL" id="GKV22812.1"/>
    </source>
</evidence>
<comment type="caution">
    <text evidence="2">The sequence shown here is derived from an EMBL/GenBank/DDBJ whole genome shotgun (WGS) entry which is preliminary data.</text>
</comment>
<accession>A0AAV5KDZ4</accession>
<name>A0AAV5KDZ4_9ROSI</name>
<dbReference type="Proteomes" id="UP001054252">
    <property type="component" value="Unassembled WGS sequence"/>
</dbReference>
<feature type="chain" id="PRO_5043887605" evidence="1">
    <location>
        <begin position="22"/>
        <end position="53"/>
    </location>
</feature>
<keyword evidence="3" id="KW-1185">Reference proteome</keyword>
<protein>
    <submittedName>
        <fullName evidence="2">Uncharacterized protein</fullName>
    </submittedName>
</protein>
<dbReference type="AlphaFoldDB" id="A0AAV5KDZ4"/>
<reference evidence="2 3" key="1">
    <citation type="journal article" date="2021" name="Commun. Biol.">
        <title>The genome of Shorea leprosula (Dipterocarpaceae) highlights the ecological relevance of drought in aseasonal tropical rainforests.</title>
        <authorList>
            <person name="Ng K.K.S."/>
            <person name="Kobayashi M.J."/>
            <person name="Fawcett J.A."/>
            <person name="Hatakeyama M."/>
            <person name="Paape T."/>
            <person name="Ng C.H."/>
            <person name="Ang C.C."/>
            <person name="Tnah L.H."/>
            <person name="Lee C.T."/>
            <person name="Nishiyama T."/>
            <person name="Sese J."/>
            <person name="O'Brien M.J."/>
            <person name="Copetti D."/>
            <person name="Mohd Noor M.I."/>
            <person name="Ong R.C."/>
            <person name="Putra M."/>
            <person name="Sireger I.Z."/>
            <person name="Indrioko S."/>
            <person name="Kosugi Y."/>
            <person name="Izuno A."/>
            <person name="Isagi Y."/>
            <person name="Lee S.L."/>
            <person name="Shimizu K.K."/>
        </authorList>
    </citation>
    <scope>NUCLEOTIDE SEQUENCE [LARGE SCALE GENOMIC DNA]</scope>
    <source>
        <strain evidence="2">214</strain>
    </source>
</reference>
<proteinExistence type="predicted"/>